<feature type="non-terminal residue" evidence="2">
    <location>
        <position position="1"/>
    </location>
</feature>
<accession>A0A9N9BXY2</accession>
<name>A0A9N9BXY2_9GLOM</name>
<keyword evidence="3" id="KW-1185">Reference proteome</keyword>
<reference evidence="2" key="1">
    <citation type="submission" date="2021-06" db="EMBL/GenBank/DDBJ databases">
        <authorList>
            <person name="Kallberg Y."/>
            <person name="Tangrot J."/>
            <person name="Rosling A."/>
        </authorList>
    </citation>
    <scope>NUCLEOTIDE SEQUENCE</scope>
    <source>
        <strain evidence="2">IA702</strain>
    </source>
</reference>
<dbReference type="AlphaFoldDB" id="A0A9N9BXY2"/>
<evidence type="ECO:0000313" key="2">
    <source>
        <dbReference type="EMBL" id="CAG8583700.1"/>
    </source>
</evidence>
<dbReference type="Proteomes" id="UP000789572">
    <property type="component" value="Unassembled WGS sequence"/>
</dbReference>
<sequence>SSPPSNTVTSTTNIVNESNDDPSNDAPNEPTEDKPKRQAKLRKLAVKNYVQKKKNNNNGSGSVEFL</sequence>
<feature type="compositionally biased region" description="Low complexity" evidence="1">
    <location>
        <begin position="1"/>
        <end position="17"/>
    </location>
</feature>
<proteinExistence type="predicted"/>
<dbReference type="EMBL" id="CAJVPJ010001261">
    <property type="protein sequence ID" value="CAG8583700.1"/>
    <property type="molecule type" value="Genomic_DNA"/>
</dbReference>
<evidence type="ECO:0000313" key="3">
    <source>
        <dbReference type="Proteomes" id="UP000789572"/>
    </source>
</evidence>
<evidence type="ECO:0000256" key="1">
    <source>
        <dbReference type="SAM" id="MobiDB-lite"/>
    </source>
</evidence>
<feature type="region of interest" description="Disordered" evidence="1">
    <location>
        <begin position="1"/>
        <end position="38"/>
    </location>
</feature>
<organism evidence="2 3">
    <name type="scientific">Paraglomus occultum</name>
    <dbReference type="NCBI Taxonomy" id="144539"/>
    <lineage>
        <taxon>Eukaryota</taxon>
        <taxon>Fungi</taxon>
        <taxon>Fungi incertae sedis</taxon>
        <taxon>Mucoromycota</taxon>
        <taxon>Glomeromycotina</taxon>
        <taxon>Glomeromycetes</taxon>
        <taxon>Paraglomerales</taxon>
        <taxon>Paraglomeraceae</taxon>
        <taxon>Paraglomus</taxon>
    </lineage>
</organism>
<gene>
    <name evidence="2" type="ORF">POCULU_LOCUS6618</name>
</gene>
<protein>
    <submittedName>
        <fullName evidence="2">6665_t:CDS:1</fullName>
    </submittedName>
</protein>
<comment type="caution">
    <text evidence="2">The sequence shown here is derived from an EMBL/GenBank/DDBJ whole genome shotgun (WGS) entry which is preliminary data.</text>
</comment>